<dbReference type="GO" id="GO:0008270">
    <property type="term" value="F:zinc ion binding"/>
    <property type="evidence" value="ECO:0007669"/>
    <property type="project" value="UniProtKB-KW"/>
</dbReference>
<feature type="region of interest" description="Disordered" evidence="2">
    <location>
        <begin position="892"/>
        <end position="927"/>
    </location>
</feature>
<proteinExistence type="predicted"/>
<evidence type="ECO:0000313" key="5">
    <source>
        <dbReference type="Proteomes" id="UP001375240"/>
    </source>
</evidence>
<organism evidence="4 5">
    <name type="scientific">Orbilia brochopaga</name>
    <dbReference type="NCBI Taxonomy" id="3140254"/>
    <lineage>
        <taxon>Eukaryota</taxon>
        <taxon>Fungi</taxon>
        <taxon>Dikarya</taxon>
        <taxon>Ascomycota</taxon>
        <taxon>Pezizomycotina</taxon>
        <taxon>Orbiliomycetes</taxon>
        <taxon>Orbiliales</taxon>
        <taxon>Orbiliaceae</taxon>
        <taxon>Orbilia</taxon>
    </lineage>
</organism>
<dbReference type="Proteomes" id="UP001375240">
    <property type="component" value="Unassembled WGS sequence"/>
</dbReference>
<evidence type="ECO:0000313" key="4">
    <source>
        <dbReference type="EMBL" id="KAK6336101.1"/>
    </source>
</evidence>
<keyword evidence="1" id="KW-0479">Metal-binding</keyword>
<feature type="compositionally biased region" description="Polar residues" evidence="2">
    <location>
        <begin position="482"/>
        <end position="512"/>
    </location>
</feature>
<feature type="compositionally biased region" description="Polar residues" evidence="2">
    <location>
        <begin position="23"/>
        <end position="67"/>
    </location>
</feature>
<feature type="compositionally biased region" description="Basic and acidic residues" evidence="2">
    <location>
        <begin position="513"/>
        <end position="530"/>
    </location>
</feature>
<feature type="compositionally biased region" description="Low complexity" evidence="2">
    <location>
        <begin position="534"/>
        <end position="547"/>
    </location>
</feature>
<feature type="region of interest" description="Disordered" evidence="2">
    <location>
        <begin position="678"/>
        <end position="784"/>
    </location>
</feature>
<dbReference type="SMART" id="SM00184">
    <property type="entry name" value="RING"/>
    <property type="match status" value="1"/>
</dbReference>
<protein>
    <recommendedName>
        <fullName evidence="3">RING-type domain-containing protein</fullName>
    </recommendedName>
</protein>
<evidence type="ECO:0000256" key="2">
    <source>
        <dbReference type="SAM" id="MobiDB-lite"/>
    </source>
</evidence>
<dbReference type="Gene3D" id="3.30.40.10">
    <property type="entry name" value="Zinc/RING finger domain, C3HC4 (zinc finger)"/>
    <property type="match status" value="1"/>
</dbReference>
<dbReference type="InterPro" id="IPR001841">
    <property type="entry name" value="Znf_RING"/>
</dbReference>
<accession>A0AAV9U7S2</accession>
<gene>
    <name evidence="4" type="ORF">TWF696_001669</name>
</gene>
<name>A0AAV9U7S2_9PEZI</name>
<feature type="compositionally biased region" description="Low complexity" evidence="2">
    <location>
        <begin position="683"/>
        <end position="696"/>
    </location>
</feature>
<dbReference type="EMBL" id="JAVHNQ010000011">
    <property type="protein sequence ID" value="KAK6336101.1"/>
    <property type="molecule type" value="Genomic_DNA"/>
</dbReference>
<feature type="compositionally biased region" description="Polar residues" evidence="2">
    <location>
        <begin position="391"/>
        <end position="403"/>
    </location>
</feature>
<comment type="caution">
    <text evidence="4">The sequence shown here is derived from an EMBL/GenBank/DDBJ whole genome shotgun (WGS) entry which is preliminary data.</text>
</comment>
<feature type="region of interest" description="Disordered" evidence="2">
    <location>
        <begin position="1018"/>
        <end position="1052"/>
    </location>
</feature>
<feature type="compositionally biased region" description="Polar residues" evidence="2">
    <location>
        <begin position="697"/>
        <end position="713"/>
    </location>
</feature>
<dbReference type="AlphaFoldDB" id="A0AAV9U7S2"/>
<feature type="region of interest" description="Disordered" evidence="2">
    <location>
        <begin position="607"/>
        <end position="647"/>
    </location>
</feature>
<keyword evidence="5" id="KW-1185">Reference proteome</keyword>
<feature type="compositionally biased region" description="Polar residues" evidence="2">
    <location>
        <begin position="607"/>
        <end position="631"/>
    </location>
</feature>
<feature type="compositionally biased region" description="Low complexity" evidence="2">
    <location>
        <begin position="1"/>
        <end position="22"/>
    </location>
</feature>
<feature type="region of interest" description="Disordered" evidence="2">
    <location>
        <begin position="950"/>
        <end position="994"/>
    </location>
</feature>
<keyword evidence="1" id="KW-0862">Zinc</keyword>
<dbReference type="PROSITE" id="PS50089">
    <property type="entry name" value="ZF_RING_2"/>
    <property type="match status" value="1"/>
</dbReference>
<feature type="region of interest" description="Disordered" evidence="2">
    <location>
        <begin position="331"/>
        <end position="547"/>
    </location>
</feature>
<evidence type="ECO:0000259" key="3">
    <source>
        <dbReference type="PROSITE" id="PS50089"/>
    </source>
</evidence>
<feature type="compositionally biased region" description="Acidic residues" evidence="2">
    <location>
        <begin position="913"/>
        <end position="927"/>
    </location>
</feature>
<feature type="compositionally biased region" description="Gly residues" evidence="2">
    <location>
        <begin position="1026"/>
        <end position="1035"/>
    </location>
</feature>
<feature type="region of interest" description="Disordered" evidence="2">
    <location>
        <begin position="283"/>
        <end position="318"/>
    </location>
</feature>
<feature type="compositionally biased region" description="Gly residues" evidence="2">
    <location>
        <begin position="293"/>
        <end position="305"/>
    </location>
</feature>
<evidence type="ECO:0000256" key="1">
    <source>
        <dbReference type="PROSITE-ProRule" id="PRU00175"/>
    </source>
</evidence>
<feature type="domain" description="RING-type" evidence="3">
    <location>
        <begin position="1065"/>
        <end position="1115"/>
    </location>
</feature>
<sequence>MDLPPAASASPPAAFHLPPSSSTSAGRSNTAPTHSVGQLGPSSQSGAVRSSSPVTDSPTPQGPSSATERCAHKDIVRCSSLRGDCCSCADDRAHEQYYERHVDGIGMVLDAPRWAQYCACCREHWDRLNARIPPYRDNQPRITAWDLFHLATPPNVPPSAPNLTLSESTRQSLTPSAQAEILAPEDGFPQSYAIFRLMSPNFSNEYHPVTVEHIRAWAELENRIADEPRFSPEFYTLLAQYHNARYKVKRMTELDRQSRGAGSGIHGGDEYLMLLNNPGPFDVPSTSNLASPGIGGIGRGPGSGGAPFTPPHLQRPGINLSRLAGLGNFSQSTSVSHGSRVVGNRDGDAIPNQPSTGEARTSVASISGASSTTTSPPSLESPSRYGRRRSNSPFEFSPQAYTNQHQRQHQQQASSSATRPSLASDREREQDRDRETGRITAGMSFNAAGATASEGLPSSSPRSPPEMSSHVSYLSHSRSRPHSVNQTVSTFLRSQRSRTLASVTSDIETDSTVADRRRQLRERNESEWESQRPSSATTSSNAVANRNSTGSTMVDAIMSDLPSSQNSDTSSGSGNSSNPETRWGLTEHPAQSFLGYRSYSATTPINEPWSSSQLPGASNRNTSNDSSSLTAGPSRHDIPSNSSNTHPLASVSVVPAAAGPSSGLILHTNGRSLRLIPSEQRASPPGSMPPSESSSSRNGLTSPMNRLSTSASFLPSLAHLPTPRFSPPRNLVRPRPASLSNNNPSSHSRQSSNGSDGFPASQPSRRRERMNPLAHTLGSRADLEREDYDTPLRTMFAEAFEEYPRAEEIRRRGQEMEVERREYLQAQDASTTESNMRRLQEHRSRHYELLHRASLQRQIDQLHAQNRLHGNASNNAAVTNWWPPSNWSANNHHANMDTRSPADNPAHLFGLQNEDEPSSNSEDDYEDLIPLEDDGFFSLAEGYIPRLLGAEDQSSTSHRTPRLSSLPAPPPTISRRSVPDIHTRMERSRRLRERETDLIRSRHSEAIRDIASLVGSVRWNREHGSNNGGPGGRNGNAGPQAPRTLDHPQRPDNMKEEDMKIMADCKVCYGQIADIVLLPCAHLVLCQWCADSVAPAAPGRLEGAVAPRSNCPVCRARVDNKIKVFRC</sequence>
<feature type="compositionally biased region" description="Low complexity" evidence="2">
    <location>
        <begin position="457"/>
        <end position="476"/>
    </location>
</feature>
<feature type="compositionally biased region" description="Basic and acidic residues" evidence="2">
    <location>
        <begin position="977"/>
        <end position="994"/>
    </location>
</feature>
<feature type="compositionally biased region" description="Low complexity" evidence="2">
    <location>
        <begin position="361"/>
        <end position="383"/>
    </location>
</feature>
<feature type="compositionally biased region" description="Low complexity" evidence="2">
    <location>
        <begin position="563"/>
        <end position="578"/>
    </location>
</feature>
<feature type="region of interest" description="Disordered" evidence="2">
    <location>
        <begin position="559"/>
        <end position="584"/>
    </location>
</feature>
<feature type="compositionally biased region" description="Polar residues" evidence="2">
    <location>
        <begin position="738"/>
        <end position="755"/>
    </location>
</feature>
<dbReference type="InterPro" id="IPR013083">
    <property type="entry name" value="Znf_RING/FYVE/PHD"/>
</dbReference>
<reference evidence="4 5" key="1">
    <citation type="submission" date="2019-10" db="EMBL/GenBank/DDBJ databases">
        <authorList>
            <person name="Palmer J.M."/>
        </authorList>
    </citation>
    <scope>NUCLEOTIDE SEQUENCE [LARGE SCALE GENOMIC DNA]</scope>
    <source>
        <strain evidence="4 5">TWF696</strain>
    </source>
</reference>
<feature type="region of interest" description="Disordered" evidence="2">
    <location>
        <begin position="1"/>
        <end position="68"/>
    </location>
</feature>
<dbReference type="SUPFAM" id="SSF57850">
    <property type="entry name" value="RING/U-box"/>
    <property type="match status" value="1"/>
</dbReference>
<feature type="compositionally biased region" description="Basic and acidic residues" evidence="2">
    <location>
        <begin position="424"/>
        <end position="437"/>
    </location>
</feature>
<dbReference type="Pfam" id="PF13920">
    <property type="entry name" value="zf-C3HC4_3"/>
    <property type="match status" value="1"/>
</dbReference>
<keyword evidence="1" id="KW-0863">Zinc-finger</keyword>